<keyword evidence="2" id="KW-0378">Hydrolase</keyword>
<protein>
    <submittedName>
        <fullName evidence="5">Uncharacterized protein</fullName>
    </submittedName>
</protein>
<dbReference type="Pfam" id="PF00929">
    <property type="entry name" value="RNase_T"/>
    <property type="match status" value="1"/>
</dbReference>
<sequence length="463" mass="54432">MPNLVVYDTETTTNMSGPEKDFNQVIQIASILYDQDLNKEDSFNFSCSPLPWSLFSPGALLTNRKIDSFNNEITHYQLIKSTWEKWKSWTDFSDSIFISYNGDMFDEEVMRRQFFWNLIDPYFTSREPRSRLDILPKLFPLAIFYKNDFDLPYIDKKVSFKLENIAKSYDIDTTDAHDAYADCIFLYELIKRIKKNVPNYFEEIILTTNKIKKIEHLTSKEIHFDCTRYGNNNPVYVFNSANISNQLLVSFNLNFDPINYFDLSYSELEHLINSNKTSPFKKINVSRSNSLISLETLNKDNVKIENLNLYRKNRDIIKENKNFLDKVLDIFNNKTYESKPTDIPEQSLYSGGFLTKKDIDIFNKFHDESNLDEKIKIINSLDDDRYIQFAKRICAQEFPDTAPQDYLIHCRNLVVTRFNENGPWPDADKYLDDANKLLEDISSDEDKKLVNASIDQINKNRIN</sequence>
<dbReference type="PROSITE" id="PS51785">
    <property type="entry name" value="EXOI_C"/>
    <property type="match status" value="1"/>
</dbReference>
<dbReference type="SUPFAM" id="SSF53098">
    <property type="entry name" value="Ribonuclease H-like"/>
    <property type="match status" value="1"/>
</dbReference>
<keyword evidence="1" id="KW-0540">Nuclease</keyword>
<dbReference type="GO" id="GO:0003676">
    <property type="term" value="F:nucleic acid binding"/>
    <property type="evidence" value="ECO:0007669"/>
    <property type="project" value="InterPro"/>
</dbReference>
<dbReference type="InterPro" id="IPR013520">
    <property type="entry name" value="Ribonucl_H"/>
</dbReference>
<evidence type="ECO:0000259" key="4">
    <source>
        <dbReference type="PROSITE" id="PS51785"/>
    </source>
</evidence>
<keyword evidence="6" id="KW-1185">Reference proteome</keyword>
<dbReference type="InterPro" id="IPR034747">
    <property type="entry name" value="EXOI_SH3"/>
</dbReference>
<dbReference type="GO" id="GO:0004527">
    <property type="term" value="F:exonuclease activity"/>
    <property type="evidence" value="ECO:0007669"/>
    <property type="project" value="UniProtKB-KW"/>
</dbReference>
<dbReference type="InterPro" id="IPR058561">
    <property type="entry name" value="Exonuc_1_C"/>
</dbReference>
<organism evidence="5 6">
    <name type="scientific">SAR86 cluster bacterium</name>
    <dbReference type="NCBI Taxonomy" id="2030880"/>
    <lineage>
        <taxon>Bacteria</taxon>
        <taxon>Pseudomonadati</taxon>
        <taxon>Pseudomonadota</taxon>
        <taxon>Gammaproteobacteria</taxon>
        <taxon>SAR86 cluster</taxon>
    </lineage>
</organism>
<evidence type="ECO:0000259" key="3">
    <source>
        <dbReference type="PROSITE" id="PS51784"/>
    </source>
</evidence>
<gene>
    <name evidence="5" type="ORF">M9B40_02825</name>
</gene>
<dbReference type="PROSITE" id="PS51784">
    <property type="entry name" value="EXOI_SH3"/>
    <property type="match status" value="1"/>
</dbReference>
<evidence type="ECO:0000313" key="6">
    <source>
        <dbReference type="Proteomes" id="UP001056381"/>
    </source>
</evidence>
<reference evidence="5" key="1">
    <citation type="submission" date="2022-05" db="EMBL/GenBank/DDBJ databases">
        <title>Single-amplified genomics reveal most streamlined microbe among free-living bacteria.</title>
        <authorList>
            <person name="Roda-Garcia J."/>
            <person name="Haro-Moreno J.M."/>
            <person name="Rodriguez-Valera F."/>
            <person name="Almagro-Moreno S."/>
            <person name="Lopez-Perez M."/>
        </authorList>
    </citation>
    <scope>NUCLEOTIDE SEQUENCE</scope>
    <source>
        <strain evidence="5">TMED112-D2-2</strain>
    </source>
</reference>
<evidence type="ECO:0000256" key="1">
    <source>
        <dbReference type="ARBA" id="ARBA00022722"/>
    </source>
</evidence>
<dbReference type="Gene3D" id="3.30.420.10">
    <property type="entry name" value="Ribonuclease H-like superfamily/Ribonuclease H"/>
    <property type="match status" value="1"/>
</dbReference>
<dbReference type="Proteomes" id="UP001056381">
    <property type="component" value="Chromosome"/>
</dbReference>
<feature type="domain" description="ExoI SH3-like" evidence="3">
    <location>
        <begin position="198"/>
        <end position="335"/>
    </location>
</feature>
<dbReference type="EMBL" id="CP097966">
    <property type="protein sequence ID" value="URQ62681.1"/>
    <property type="molecule type" value="Genomic_DNA"/>
</dbReference>
<dbReference type="InterPro" id="IPR012337">
    <property type="entry name" value="RNaseH-like_sf"/>
</dbReference>
<evidence type="ECO:0000256" key="2">
    <source>
        <dbReference type="ARBA" id="ARBA00022839"/>
    </source>
</evidence>
<accession>A0A9Q8TXB2</accession>
<keyword evidence="2" id="KW-0269">Exonuclease</keyword>
<proteinExistence type="predicted"/>
<name>A0A9Q8TXB2_9GAMM</name>
<dbReference type="GO" id="GO:0006259">
    <property type="term" value="P:DNA metabolic process"/>
    <property type="evidence" value="ECO:0007669"/>
    <property type="project" value="UniProtKB-ARBA"/>
</dbReference>
<dbReference type="InterPro" id="IPR036397">
    <property type="entry name" value="RNaseH_sf"/>
</dbReference>
<feature type="domain" description="ExoI C-terminal" evidence="4">
    <location>
        <begin position="339"/>
        <end position="461"/>
    </location>
</feature>
<evidence type="ECO:0000313" key="5">
    <source>
        <dbReference type="EMBL" id="URQ62681.1"/>
    </source>
</evidence>
<dbReference type="AlphaFoldDB" id="A0A9Q8TXB2"/>